<feature type="compositionally biased region" description="Basic and acidic residues" evidence="1">
    <location>
        <begin position="327"/>
        <end position="347"/>
    </location>
</feature>
<name>A0ABW2SQD7_9ACTO</name>
<organism evidence="2 3">
    <name type="scientific">Schaalia naturae</name>
    <dbReference type="NCBI Taxonomy" id="635203"/>
    <lineage>
        <taxon>Bacteria</taxon>
        <taxon>Bacillati</taxon>
        <taxon>Actinomycetota</taxon>
        <taxon>Actinomycetes</taxon>
        <taxon>Actinomycetales</taxon>
        <taxon>Actinomycetaceae</taxon>
        <taxon>Schaalia</taxon>
    </lineage>
</organism>
<dbReference type="SUPFAM" id="SSF55961">
    <property type="entry name" value="Bet v1-like"/>
    <property type="match status" value="1"/>
</dbReference>
<keyword evidence="3" id="KW-1185">Reference proteome</keyword>
<feature type="region of interest" description="Disordered" evidence="1">
    <location>
        <begin position="292"/>
        <end position="347"/>
    </location>
</feature>
<protein>
    <submittedName>
        <fullName evidence="2">Uncharacterized protein</fullName>
    </submittedName>
</protein>
<proteinExistence type="predicted"/>
<accession>A0ABW2SQD7</accession>
<comment type="caution">
    <text evidence="2">The sequence shown here is derived from an EMBL/GenBank/DDBJ whole genome shotgun (WGS) entry which is preliminary data.</text>
</comment>
<reference evidence="3" key="1">
    <citation type="journal article" date="2019" name="Int. J. Syst. Evol. Microbiol.">
        <title>The Global Catalogue of Microorganisms (GCM) 10K type strain sequencing project: providing services to taxonomists for standard genome sequencing and annotation.</title>
        <authorList>
            <consortium name="The Broad Institute Genomics Platform"/>
            <consortium name="The Broad Institute Genome Sequencing Center for Infectious Disease"/>
            <person name="Wu L."/>
            <person name="Ma J."/>
        </authorList>
    </citation>
    <scope>NUCLEOTIDE SEQUENCE [LARGE SCALE GENOMIC DNA]</scope>
    <source>
        <strain evidence="3">CCUG 56698</strain>
    </source>
</reference>
<evidence type="ECO:0000313" key="2">
    <source>
        <dbReference type="EMBL" id="MFC7582060.1"/>
    </source>
</evidence>
<dbReference type="EMBL" id="JBHTEF010000001">
    <property type="protein sequence ID" value="MFC7582060.1"/>
    <property type="molecule type" value="Genomic_DNA"/>
</dbReference>
<dbReference type="Proteomes" id="UP001596527">
    <property type="component" value="Unassembled WGS sequence"/>
</dbReference>
<sequence length="347" mass="38900">MTHSPGTTRAGGRLRTAALALLAPTAAAGAVYGGMKAAVALYADQIKATPEQQAMTLPGDDLVPEPGAARMTQVADLDAPVEEVWKHIYQLHPAKAGFYSFTFFEKLFGMSVDNMYNIQPEYQEPDAYAPGDLFAWSYAGWGCEVADMVPGKYLVWYGDSRDPTWTPGGSFILTPLMDFTKWNYTYALEPLDGGRRTRLYCRWNILVGPNTNPVVHALMGLVIDSGGQIMNRRLSKKIESSARHEEPKPPAMRLYARLMGRAYATDPRLQKKYPYPQTRYSRDFPRVATLRAPFTDDPAWPPRPGEDYRPDIAANNASKGWTPDTPKQNDRLARERQKDVLREYGLQ</sequence>
<evidence type="ECO:0000256" key="1">
    <source>
        <dbReference type="SAM" id="MobiDB-lite"/>
    </source>
</evidence>
<gene>
    <name evidence="2" type="ORF">ACFQWG_12730</name>
</gene>
<dbReference type="RefSeq" id="WP_380975878.1">
    <property type="nucleotide sequence ID" value="NZ_JBHTEF010000001.1"/>
</dbReference>
<evidence type="ECO:0000313" key="3">
    <source>
        <dbReference type="Proteomes" id="UP001596527"/>
    </source>
</evidence>